<accession>A0AAV6WED0</accession>
<feature type="domain" description="MATH" evidence="1">
    <location>
        <begin position="223"/>
        <end position="347"/>
    </location>
</feature>
<dbReference type="SMART" id="SM00061">
    <property type="entry name" value="MATH"/>
    <property type="match status" value="2"/>
</dbReference>
<reference evidence="2" key="1">
    <citation type="submission" date="2019-10" db="EMBL/GenBank/DDBJ databases">
        <authorList>
            <person name="Zhang R."/>
            <person name="Pan Y."/>
            <person name="Wang J."/>
            <person name="Ma R."/>
            <person name="Yu S."/>
        </authorList>
    </citation>
    <scope>NUCLEOTIDE SEQUENCE</scope>
    <source>
        <strain evidence="2">LA-IB0</strain>
        <tissue evidence="2">Leaf</tissue>
    </source>
</reference>
<comment type="caution">
    <text evidence="2">The sequence shown here is derived from an EMBL/GenBank/DDBJ whole genome shotgun (WGS) entry which is preliminary data.</text>
</comment>
<organism evidence="2 3">
    <name type="scientific">Buddleja alternifolia</name>
    <dbReference type="NCBI Taxonomy" id="168488"/>
    <lineage>
        <taxon>Eukaryota</taxon>
        <taxon>Viridiplantae</taxon>
        <taxon>Streptophyta</taxon>
        <taxon>Embryophyta</taxon>
        <taxon>Tracheophyta</taxon>
        <taxon>Spermatophyta</taxon>
        <taxon>Magnoliopsida</taxon>
        <taxon>eudicotyledons</taxon>
        <taxon>Gunneridae</taxon>
        <taxon>Pentapetalae</taxon>
        <taxon>asterids</taxon>
        <taxon>lamiids</taxon>
        <taxon>Lamiales</taxon>
        <taxon>Scrophulariaceae</taxon>
        <taxon>Buddlejeae</taxon>
        <taxon>Buddleja</taxon>
    </lineage>
</organism>
<dbReference type="InterPro" id="IPR008974">
    <property type="entry name" value="TRAF-like"/>
</dbReference>
<gene>
    <name evidence="2" type="ORF">BUALT_Bualt17G0068700</name>
</gene>
<dbReference type="EMBL" id="WHWC01000017">
    <property type="protein sequence ID" value="KAG8366331.1"/>
    <property type="molecule type" value="Genomic_DNA"/>
</dbReference>
<dbReference type="AlphaFoldDB" id="A0AAV6WED0"/>
<evidence type="ECO:0000313" key="2">
    <source>
        <dbReference type="EMBL" id="KAG8366331.1"/>
    </source>
</evidence>
<dbReference type="PANTHER" id="PTHR46162:SF20">
    <property type="entry name" value="UBIQUITIN CARBOXYL-TERMINAL HYDROLASE 7-LIKE ISOFORM X1"/>
    <property type="match status" value="1"/>
</dbReference>
<dbReference type="SUPFAM" id="SSF49599">
    <property type="entry name" value="TRAF domain-like"/>
    <property type="match status" value="2"/>
</dbReference>
<dbReference type="PROSITE" id="PS50144">
    <property type="entry name" value="MATH"/>
    <property type="match status" value="2"/>
</dbReference>
<keyword evidence="3" id="KW-1185">Reference proteome</keyword>
<evidence type="ECO:0000313" key="3">
    <source>
        <dbReference type="Proteomes" id="UP000826271"/>
    </source>
</evidence>
<dbReference type="PANTHER" id="PTHR46162">
    <property type="entry name" value="TRAF-LIKE FAMILY PROTEIN"/>
    <property type="match status" value="1"/>
</dbReference>
<dbReference type="Pfam" id="PF22486">
    <property type="entry name" value="MATH_2"/>
    <property type="match status" value="2"/>
</dbReference>
<feature type="domain" description="MATH" evidence="1">
    <location>
        <begin position="71"/>
        <end position="203"/>
    </location>
</feature>
<evidence type="ECO:0000259" key="1">
    <source>
        <dbReference type="PROSITE" id="PS50144"/>
    </source>
</evidence>
<protein>
    <recommendedName>
        <fullName evidence="1">MATH domain-containing protein</fullName>
    </recommendedName>
</protein>
<dbReference type="CDD" id="cd00121">
    <property type="entry name" value="MATH"/>
    <property type="match status" value="2"/>
</dbReference>
<dbReference type="InterPro" id="IPR002083">
    <property type="entry name" value="MATH/TRAF_dom"/>
</dbReference>
<sequence length="356" mass="40714">MEDIPKRGTNGSGQFNNRRMLAFHPSFSFRAYPKENPVLLGREYLNWLFTVPVILDFLEKGVLVETREVYPSHFLFKIESFSLLSDNGIDKYETTDFVAGDYKWRLIIYPDRRDSENKGDHVSVYLAMANTSSLPATWEVNAVFSIFLLNQKLDNFLSVRGRARRFHALHPEWGFSKFISKKSLTDPSNGYLVDDKCVFGAEVFVIKSQGTIECLSILNAEVPYKHSFNISNFSKLEDVWSSDNFILGDQTWSIQVYPRGNGKGKGRNVSIYLHLVDSKPASYCKLKVKYTIGIKNQYTDENHILSCCTWLTPPANWGWYSFMPIKDMNDPKKGFVVGDCCIVEVEILLQAIAQIS</sequence>
<dbReference type="Gene3D" id="2.60.210.10">
    <property type="entry name" value="Apoptosis, Tumor Necrosis Factor Receptor Associated Protein 2, Chain A"/>
    <property type="match status" value="2"/>
</dbReference>
<proteinExistence type="predicted"/>
<name>A0AAV6WED0_9LAMI</name>
<dbReference type="Proteomes" id="UP000826271">
    <property type="component" value="Unassembled WGS sequence"/>
</dbReference>